<comment type="caution">
    <text evidence="2">The sequence shown here is derived from an EMBL/GenBank/DDBJ whole genome shotgun (WGS) entry which is preliminary data.</text>
</comment>
<feature type="transmembrane region" description="Helical" evidence="1">
    <location>
        <begin position="6"/>
        <end position="26"/>
    </location>
</feature>
<dbReference type="Proteomes" id="UP001165293">
    <property type="component" value="Unassembled WGS sequence"/>
</dbReference>
<evidence type="ECO:0000313" key="2">
    <source>
        <dbReference type="EMBL" id="MCC8362669.1"/>
    </source>
</evidence>
<name>A0ABS8JGE6_9GAMM</name>
<proteinExistence type="predicted"/>
<feature type="transmembrane region" description="Helical" evidence="1">
    <location>
        <begin position="111"/>
        <end position="139"/>
    </location>
</feature>
<gene>
    <name evidence="2" type="ORF">LK996_06225</name>
</gene>
<evidence type="ECO:0008006" key="4">
    <source>
        <dbReference type="Google" id="ProtNLM"/>
    </source>
</evidence>
<dbReference type="EMBL" id="JAJGAK010000001">
    <property type="protein sequence ID" value="MCC8362669.1"/>
    <property type="molecule type" value="Genomic_DNA"/>
</dbReference>
<accession>A0ABS8JGE6</accession>
<sequence>MNPNDLFVPLSFIGGPAILMNACAVMQNGASVRYSLAINLWREMRAEASGGTGTLLRSYSDPALAMTLASRRIRLLLVSLNLLYVTVAMFGIATVCGLAGSYVYIDAETGIATWAVRLVVGAATLATTGLLAAMCVFVVESRTTQRLIHLQAHVADR</sequence>
<evidence type="ECO:0000313" key="3">
    <source>
        <dbReference type="Proteomes" id="UP001165293"/>
    </source>
</evidence>
<reference evidence="2" key="1">
    <citation type="submission" date="2021-10" db="EMBL/GenBank/DDBJ databases">
        <authorList>
            <person name="Lyu M."/>
            <person name="Wang X."/>
            <person name="Meng X."/>
            <person name="Xu K."/>
        </authorList>
    </citation>
    <scope>NUCLEOTIDE SEQUENCE</scope>
    <source>
        <strain evidence="2">A6</strain>
    </source>
</reference>
<protein>
    <recommendedName>
        <fullName evidence="4">DUF2721 domain-containing protein</fullName>
    </recommendedName>
</protein>
<organism evidence="2 3">
    <name type="scientific">Noviluteimonas lactosilytica</name>
    <dbReference type="NCBI Taxonomy" id="2888523"/>
    <lineage>
        <taxon>Bacteria</taxon>
        <taxon>Pseudomonadati</taxon>
        <taxon>Pseudomonadota</taxon>
        <taxon>Gammaproteobacteria</taxon>
        <taxon>Lysobacterales</taxon>
        <taxon>Lysobacteraceae</taxon>
        <taxon>Noviluteimonas</taxon>
    </lineage>
</organism>
<keyword evidence="3" id="KW-1185">Reference proteome</keyword>
<feature type="transmembrane region" description="Helical" evidence="1">
    <location>
        <begin position="75"/>
        <end position="105"/>
    </location>
</feature>
<dbReference type="RefSeq" id="WP_230526252.1">
    <property type="nucleotide sequence ID" value="NZ_JAJGAK010000001.1"/>
</dbReference>
<evidence type="ECO:0000256" key="1">
    <source>
        <dbReference type="SAM" id="Phobius"/>
    </source>
</evidence>
<keyword evidence="1" id="KW-0812">Transmembrane</keyword>
<keyword evidence="1" id="KW-1133">Transmembrane helix</keyword>
<keyword evidence="1" id="KW-0472">Membrane</keyword>